<name>A0A0R1RLQ9_9LACO</name>
<dbReference type="RefSeq" id="WP_017262064.1">
    <property type="nucleotide sequence ID" value="NZ_AUAW01000001.1"/>
</dbReference>
<accession>A0A0R1RLQ9</accession>
<evidence type="ECO:0000313" key="1">
    <source>
        <dbReference type="EMBL" id="KRL57038.1"/>
    </source>
</evidence>
<protein>
    <submittedName>
        <fullName evidence="1">Uncharacterized protein</fullName>
    </submittedName>
</protein>
<proteinExistence type="predicted"/>
<organism evidence="1 2">
    <name type="scientific">Furfurilactobacillus rossiae DSM 15814</name>
    <dbReference type="NCBI Taxonomy" id="1114972"/>
    <lineage>
        <taxon>Bacteria</taxon>
        <taxon>Bacillati</taxon>
        <taxon>Bacillota</taxon>
        <taxon>Bacilli</taxon>
        <taxon>Lactobacillales</taxon>
        <taxon>Lactobacillaceae</taxon>
        <taxon>Furfurilactobacillus</taxon>
    </lineage>
</organism>
<comment type="caution">
    <text evidence="1">The sequence shown here is derived from an EMBL/GenBank/DDBJ whole genome shotgun (WGS) entry which is preliminary data.</text>
</comment>
<dbReference type="Proteomes" id="UP000051999">
    <property type="component" value="Unassembled WGS sequence"/>
</dbReference>
<dbReference type="OrthoDB" id="2299294at2"/>
<dbReference type="EMBL" id="AZFF01000001">
    <property type="protein sequence ID" value="KRL57038.1"/>
    <property type="molecule type" value="Genomic_DNA"/>
</dbReference>
<evidence type="ECO:0000313" key="2">
    <source>
        <dbReference type="Proteomes" id="UP000051999"/>
    </source>
</evidence>
<dbReference type="AlphaFoldDB" id="A0A0R1RLQ9"/>
<keyword evidence="2" id="KW-1185">Reference proteome</keyword>
<reference evidence="1 2" key="1">
    <citation type="journal article" date="2015" name="Genome Announc.">
        <title>Expanding the biotechnology potential of lactobacilli through comparative genomics of 213 strains and associated genera.</title>
        <authorList>
            <person name="Sun Z."/>
            <person name="Harris H.M."/>
            <person name="McCann A."/>
            <person name="Guo C."/>
            <person name="Argimon S."/>
            <person name="Zhang W."/>
            <person name="Yang X."/>
            <person name="Jeffery I.B."/>
            <person name="Cooney J.C."/>
            <person name="Kagawa T.F."/>
            <person name="Liu W."/>
            <person name="Song Y."/>
            <person name="Salvetti E."/>
            <person name="Wrobel A."/>
            <person name="Rasinkangas P."/>
            <person name="Parkhill J."/>
            <person name="Rea M.C."/>
            <person name="O'Sullivan O."/>
            <person name="Ritari J."/>
            <person name="Douillard F.P."/>
            <person name="Paul Ross R."/>
            <person name="Yang R."/>
            <person name="Briner A.E."/>
            <person name="Felis G.E."/>
            <person name="de Vos W.M."/>
            <person name="Barrangou R."/>
            <person name="Klaenhammer T.R."/>
            <person name="Caufield P.W."/>
            <person name="Cui Y."/>
            <person name="Zhang H."/>
            <person name="O'Toole P.W."/>
        </authorList>
    </citation>
    <scope>NUCLEOTIDE SEQUENCE [LARGE SCALE GENOMIC DNA]</scope>
    <source>
        <strain evidence="1 2">DSM 15814</strain>
    </source>
</reference>
<dbReference type="PATRIC" id="fig|1114972.6.peg.42"/>
<gene>
    <name evidence="1" type="ORF">FD35_GL000043</name>
</gene>
<dbReference type="eggNOG" id="ENOG5032KIA">
    <property type="taxonomic scope" value="Bacteria"/>
</dbReference>
<sequence length="73" mass="8432">MEKTLNYAEQVLAEAADGQDYEWKTEYTGHPTMPMRIRHMNNCGFEFELSPADFAAGKRCYIHLHCGWVGSNY</sequence>